<name>A0A7R8UZZ4_HERIL</name>
<dbReference type="SMART" id="SM00490">
    <property type="entry name" value="HELICc"/>
    <property type="match status" value="1"/>
</dbReference>
<dbReference type="SMART" id="SM00949">
    <property type="entry name" value="PAZ"/>
    <property type="match status" value="1"/>
</dbReference>
<dbReference type="Gene3D" id="3.30.160.380">
    <property type="entry name" value="Dicer dimerisation domain"/>
    <property type="match status" value="1"/>
</dbReference>
<protein>
    <recommendedName>
        <fullName evidence="24">Dicer-2</fullName>
    </recommendedName>
</protein>
<dbReference type="CDD" id="cd00593">
    <property type="entry name" value="RIBOc"/>
    <property type="match status" value="2"/>
</dbReference>
<dbReference type="GO" id="GO:0006309">
    <property type="term" value="P:apoptotic DNA fragmentation"/>
    <property type="evidence" value="ECO:0007669"/>
    <property type="project" value="TreeGrafter"/>
</dbReference>
<evidence type="ECO:0000256" key="11">
    <source>
        <dbReference type="ARBA" id="ARBA00022842"/>
    </source>
</evidence>
<dbReference type="FunFam" id="1.10.1520.10:FF:000005">
    <property type="entry name" value="Putative endoribonuclease dicer"/>
    <property type="match status" value="1"/>
</dbReference>
<feature type="domain" description="Helicase C-terminal" evidence="20">
    <location>
        <begin position="374"/>
        <end position="554"/>
    </location>
</feature>
<dbReference type="PROSITE" id="PS50137">
    <property type="entry name" value="DS_RBD"/>
    <property type="match status" value="1"/>
</dbReference>
<evidence type="ECO:0000256" key="4">
    <source>
        <dbReference type="ARBA" id="ARBA00022723"/>
    </source>
</evidence>
<dbReference type="Gene3D" id="3.40.50.300">
    <property type="entry name" value="P-loop containing nucleotide triphosphate hydrolases"/>
    <property type="match status" value="2"/>
</dbReference>
<evidence type="ECO:0000256" key="3">
    <source>
        <dbReference type="ARBA" id="ARBA00022722"/>
    </source>
</evidence>
<dbReference type="Pfam" id="PF00270">
    <property type="entry name" value="DEAD"/>
    <property type="match status" value="1"/>
</dbReference>
<dbReference type="InterPro" id="IPR044441">
    <property type="entry name" value="DICER_DSRM"/>
</dbReference>
<dbReference type="EMBL" id="LR899012">
    <property type="protein sequence ID" value="CAD7089591.1"/>
    <property type="molecule type" value="Genomic_DNA"/>
</dbReference>
<keyword evidence="8" id="KW-0378">Hydrolase</keyword>
<dbReference type="PROSITE" id="PS51192">
    <property type="entry name" value="HELICASE_ATP_BIND_1"/>
    <property type="match status" value="1"/>
</dbReference>
<evidence type="ECO:0000259" key="20">
    <source>
        <dbReference type="PROSITE" id="PS51194"/>
    </source>
</evidence>
<keyword evidence="11" id="KW-0460">Magnesium</keyword>
<keyword evidence="5" id="KW-0677">Repeat</keyword>
<dbReference type="InParanoid" id="A0A7R8UZZ4"/>
<evidence type="ECO:0000256" key="14">
    <source>
        <dbReference type="ARBA" id="ARBA00035116"/>
    </source>
</evidence>
<dbReference type="GO" id="GO:0004386">
    <property type="term" value="F:helicase activity"/>
    <property type="evidence" value="ECO:0007669"/>
    <property type="project" value="UniProtKB-KW"/>
</dbReference>
<dbReference type="InterPro" id="IPR036085">
    <property type="entry name" value="PAZ_dom_sf"/>
</dbReference>
<dbReference type="SMART" id="SM00487">
    <property type="entry name" value="DEXDc"/>
    <property type="match status" value="1"/>
</dbReference>
<dbReference type="Gene3D" id="2.170.260.10">
    <property type="entry name" value="paz domain"/>
    <property type="match status" value="1"/>
</dbReference>
<organism evidence="22 23">
    <name type="scientific">Hermetia illucens</name>
    <name type="common">Black soldier fly</name>
    <dbReference type="NCBI Taxonomy" id="343691"/>
    <lineage>
        <taxon>Eukaryota</taxon>
        <taxon>Metazoa</taxon>
        <taxon>Ecdysozoa</taxon>
        <taxon>Arthropoda</taxon>
        <taxon>Hexapoda</taxon>
        <taxon>Insecta</taxon>
        <taxon>Pterygota</taxon>
        <taxon>Neoptera</taxon>
        <taxon>Endopterygota</taxon>
        <taxon>Diptera</taxon>
        <taxon>Brachycera</taxon>
        <taxon>Stratiomyomorpha</taxon>
        <taxon>Stratiomyidae</taxon>
        <taxon>Hermetiinae</taxon>
        <taxon>Hermetia</taxon>
    </lineage>
</organism>
<dbReference type="InterPro" id="IPR001650">
    <property type="entry name" value="Helicase_C-like"/>
</dbReference>
<dbReference type="InterPro" id="IPR027417">
    <property type="entry name" value="P-loop_NTPase"/>
</dbReference>
<dbReference type="InterPro" id="IPR036389">
    <property type="entry name" value="RNase_III_sf"/>
</dbReference>
<evidence type="ECO:0000313" key="23">
    <source>
        <dbReference type="Proteomes" id="UP000594454"/>
    </source>
</evidence>
<dbReference type="GO" id="GO:0005634">
    <property type="term" value="C:nucleus"/>
    <property type="evidence" value="ECO:0007669"/>
    <property type="project" value="TreeGrafter"/>
</dbReference>
<dbReference type="FunCoup" id="A0A7R8UZZ4">
    <property type="interactions" value="132"/>
</dbReference>
<dbReference type="InterPro" id="IPR014001">
    <property type="entry name" value="Helicase_ATP-bd"/>
</dbReference>
<keyword evidence="6" id="KW-0547">Nucleotide-binding</keyword>
<dbReference type="GO" id="GO:0046872">
    <property type="term" value="F:metal ion binding"/>
    <property type="evidence" value="ECO:0007669"/>
    <property type="project" value="UniProtKB-KW"/>
</dbReference>
<dbReference type="InterPro" id="IPR048513">
    <property type="entry name" value="Dicer_PBD"/>
</dbReference>
<keyword evidence="10" id="KW-0067">ATP-binding</keyword>
<dbReference type="OMA" id="YHVNRMC"/>
<dbReference type="PROSITE" id="PS50142">
    <property type="entry name" value="RNASE_3_2"/>
    <property type="match status" value="2"/>
</dbReference>
<keyword evidence="13" id="KW-0464">Manganese</keyword>
<dbReference type="FunFam" id="3.40.50.300:FF:000628">
    <property type="entry name" value="Endoribonuclease Dicer"/>
    <property type="match status" value="1"/>
</dbReference>
<evidence type="ECO:0000256" key="7">
    <source>
        <dbReference type="ARBA" id="ARBA00022759"/>
    </source>
</evidence>
<dbReference type="SUPFAM" id="SSF52540">
    <property type="entry name" value="P-loop containing nucleoside triphosphate hydrolases"/>
    <property type="match status" value="1"/>
</dbReference>
<evidence type="ECO:0000256" key="6">
    <source>
        <dbReference type="ARBA" id="ARBA00022741"/>
    </source>
</evidence>
<dbReference type="SUPFAM" id="SSF101690">
    <property type="entry name" value="PAZ domain"/>
    <property type="match status" value="1"/>
</dbReference>
<dbReference type="Pfam" id="PF20932">
    <property type="entry name" value="Dicer_dsRBD"/>
    <property type="match status" value="1"/>
</dbReference>
<evidence type="ECO:0000259" key="16">
    <source>
        <dbReference type="PROSITE" id="PS50137"/>
    </source>
</evidence>
<evidence type="ECO:0000256" key="1">
    <source>
        <dbReference type="ARBA" id="ARBA00001936"/>
    </source>
</evidence>
<dbReference type="Pfam" id="PF03368">
    <property type="entry name" value="Dicer_dimer"/>
    <property type="match status" value="1"/>
</dbReference>
<dbReference type="CDD" id="cd15903">
    <property type="entry name" value="Dicer_PBD"/>
    <property type="match status" value="1"/>
</dbReference>
<dbReference type="GO" id="GO:0004530">
    <property type="term" value="F:deoxyribonuclease I activity"/>
    <property type="evidence" value="ECO:0007669"/>
    <property type="project" value="TreeGrafter"/>
</dbReference>
<dbReference type="CDD" id="cd18034">
    <property type="entry name" value="DEXHc_dicer"/>
    <property type="match status" value="1"/>
</dbReference>
<proteinExistence type="inferred from homology"/>
<dbReference type="InterPro" id="IPR038248">
    <property type="entry name" value="Dicer_dimer_sf"/>
</dbReference>
<keyword evidence="3" id="KW-0540">Nuclease</keyword>
<dbReference type="InterPro" id="IPR014720">
    <property type="entry name" value="dsRBD_dom"/>
</dbReference>
<feature type="domain" description="RNase III" evidence="17">
    <location>
        <begin position="1144"/>
        <end position="1318"/>
    </location>
</feature>
<evidence type="ECO:0000256" key="15">
    <source>
        <dbReference type="PROSITE-ProRule" id="PRU00657"/>
    </source>
</evidence>
<feature type="domain" description="Dicer dsRNA-binding fold" evidence="21">
    <location>
        <begin position="578"/>
        <end position="669"/>
    </location>
</feature>
<feature type="domain" description="Helicase ATP-binding" evidence="19">
    <location>
        <begin position="23"/>
        <end position="206"/>
    </location>
</feature>
<dbReference type="GO" id="GO:0005737">
    <property type="term" value="C:cytoplasm"/>
    <property type="evidence" value="ECO:0007669"/>
    <property type="project" value="TreeGrafter"/>
</dbReference>
<keyword evidence="23" id="KW-1185">Reference proteome</keyword>
<comment type="similarity">
    <text evidence="14 15">Belongs to the helicase family. Dicer subfamily.</text>
</comment>
<dbReference type="Pfam" id="PF00636">
    <property type="entry name" value="Ribonuclease_3"/>
    <property type="match status" value="2"/>
</dbReference>
<dbReference type="InterPro" id="IPR003100">
    <property type="entry name" value="PAZ_dom"/>
</dbReference>
<evidence type="ECO:0008006" key="24">
    <source>
        <dbReference type="Google" id="ProtNLM"/>
    </source>
</evidence>
<gene>
    <name evidence="22" type="ORF">HERILL_LOCUS12131</name>
</gene>
<dbReference type="GO" id="GO:0004525">
    <property type="term" value="F:ribonuclease III activity"/>
    <property type="evidence" value="ECO:0007669"/>
    <property type="project" value="InterPro"/>
</dbReference>
<dbReference type="InterPro" id="IPR000999">
    <property type="entry name" value="RNase_III_dom"/>
</dbReference>
<dbReference type="GO" id="GO:0031054">
    <property type="term" value="P:pre-miRNA processing"/>
    <property type="evidence" value="ECO:0007669"/>
    <property type="project" value="InterPro"/>
</dbReference>
<evidence type="ECO:0000259" key="21">
    <source>
        <dbReference type="PROSITE" id="PS51327"/>
    </source>
</evidence>
<keyword evidence="7" id="KW-0255">Endonuclease</keyword>
<keyword evidence="12 15" id="KW-0694">RNA-binding</keyword>
<comment type="cofactor">
    <cofactor evidence="1">
        <name>Mn(2+)</name>
        <dbReference type="ChEBI" id="CHEBI:29035"/>
    </cofactor>
</comment>
<dbReference type="GO" id="GO:0030422">
    <property type="term" value="P:siRNA processing"/>
    <property type="evidence" value="ECO:0007669"/>
    <property type="project" value="InterPro"/>
</dbReference>
<sequence length="1620" mass="184774">MEVDSETGPGSDTLKARPYQTQILEVALRQNAIIYLPTGSGKTYIAILAMKKMSQALEKPLSQGGKRSVFLTNTVALARQQYECIKNLVNLKVTHYTGDMNVDNWKREKWRAEFDEYQVVVATTQIILDVVRHGFLSITDFNLMIFDECHHANNDHPMSQLMGHFKNQPAHLLPRIIGLTGLLLKSTSPVNIEDDLNKMEATFRATIVTVSDSAEYANVLVYSTKPSEKILRYHESPSRESICGKITSLVDECTKRIGRWDLDNMQLQPTKNLESYRAANPIKKHKNFYNDFLHKMEDMGIYGASIAILSILVEFELKKRAAETVAIRQMSRLCISSAERIRHELVAYMKANSDYTDDDENELHEMIYDNSSQKIQSFLGFLEMTFKGKNPKEISCLVFVERRQTAKCLFYLVKHFVESKKTIPIIPEFMVGGSRAMPESIESWLESKRHKNVLRKFKKGECNMMIASSVLEEGIDVQSCNYVIMYDTIKHFSAYVQTKGRARMQSSSYTIMIEEKEISKLLGKLEKWKKIEDQLQKYLIGKTVERHLPLEDEINERFPVTIKPFYTKIGAVLEASSVVQLLNRYCMALPQDLYTASTVSWFKETTDSKIVVRLVMPPQSTIKEDIISDKVGTVKDAKRSAAMKACIRLYENKELNEHLLPISKTNCFELVDNIYFEHWKEFSTDDPRLAGTKYRRTHVNQYPDQLSGATPKVGKVSYLYSIELTPCFPRDDSNQYVLDLLGMSSSFAFFTSKELPPLAKMPLFMSQGQITAAVNSNPTQTTICSDEEISALRGFHVMLFRDLLETWHGFFASNFENKENSFLIVPTKNGNSIDWELVKRCQSLQKPRELTELQRKKLDLDPREYENSVVCPWYSSSQRDRYVVTKVLMDMNPWSPFPNGEYQDFASYFKDKYNQNVVKRNQFMLLVKPMTRERNLTRPGMGVAGGRNKSKRLQEMLLVPELCHNFCFPGDLWFKALFLPSVLHRVHYLLLAENLRTQINGFLGIESKNDPLDTLKVENLKQAELAEDESMDVEDGESDGCLKKGPQHVGKVDIMDPQCHWEEYKEPVDIERKMDELYEIELDYYVQFLNSAMEALSNEKHNDKVNGNNSVKMPKVSAICDRPSNNSYTIEFLQNVSALSQSDLLMAITRKSAGDAFDMERLELLGDSFLKFSVSFYLLDQHMAWNEGCLTALKGRLVSNRNLCYHAIQLGLPGMLVTTPFNGNDLQPPLVSVPVKIQEAMNVTGVSPFMLCQLALDNDEVNSGIVKEKTLSDFIRSFQQEPFQESTFITMLGKRFVSDKACADSLEAILGVCVKNLGVERSFAMLNFFGICPKDPSKNITELMRRISYTPRLKPDIKDAAIDSYLVNHKELEEHLGYKFKDRAYLLQALTHPSCVSNRLTGCYQVLEFLGDAVLDFLVSSYIFERCSHMGPGELTDLRSALVNNSFLACLTVRYKFHAFLLSESASLMKAIEQFVRFQSSEHNKITDQVRILIQEEECSMADYVDVPKALGDIFESLVGAVFLDSGNSLERTWSVIYNLMSEEIGEYVQKVPKQLVRQLYEYPGANPKFQEPLVEDGIVMVKCQFTHRGVLCEVNGFGSNKEGAKISAAKLALQTLANK</sequence>
<feature type="domain" description="PAZ" evidence="18">
    <location>
        <begin position="833"/>
        <end position="967"/>
    </location>
</feature>
<feature type="domain" description="RNase III" evidence="17">
    <location>
        <begin position="1369"/>
        <end position="1527"/>
    </location>
</feature>
<evidence type="ECO:0000256" key="2">
    <source>
        <dbReference type="ARBA" id="ARBA00001946"/>
    </source>
</evidence>
<evidence type="ECO:0000259" key="17">
    <source>
        <dbReference type="PROSITE" id="PS50142"/>
    </source>
</evidence>
<dbReference type="PROSITE" id="PS51194">
    <property type="entry name" value="HELICASE_CTER"/>
    <property type="match status" value="1"/>
</dbReference>
<dbReference type="SUPFAM" id="SSF69065">
    <property type="entry name" value="RNase III domain-like"/>
    <property type="match status" value="2"/>
</dbReference>
<evidence type="ECO:0000256" key="5">
    <source>
        <dbReference type="ARBA" id="ARBA00022737"/>
    </source>
</evidence>
<dbReference type="Pfam" id="PF02170">
    <property type="entry name" value="PAZ"/>
    <property type="match status" value="1"/>
</dbReference>
<dbReference type="GO" id="GO:0035194">
    <property type="term" value="P:regulatory ncRNA-mediated post-transcriptional gene silencing"/>
    <property type="evidence" value="ECO:0007669"/>
    <property type="project" value="UniProtKB-ARBA"/>
</dbReference>
<dbReference type="GO" id="GO:0005524">
    <property type="term" value="F:ATP binding"/>
    <property type="evidence" value="ECO:0007669"/>
    <property type="project" value="UniProtKB-KW"/>
</dbReference>
<evidence type="ECO:0000256" key="9">
    <source>
        <dbReference type="ARBA" id="ARBA00022806"/>
    </source>
</evidence>
<dbReference type="Proteomes" id="UP000594454">
    <property type="component" value="Chromosome 4"/>
</dbReference>
<dbReference type="SMART" id="SM00535">
    <property type="entry name" value="RIBOc"/>
    <property type="match status" value="2"/>
</dbReference>
<evidence type="ECO:0000256" key="13">
    <source>
        <dbReference type="ARBA" id="ARBA00023211"/>
    </source>
</evidence>
<dbReference type="PROSITE" id="PS50821">
    <property type="entry name" value="PAZ"/>
    <property type="match status" value="1"/>
</dbReference>
<dbReference type="InterPro" id="IPR005034">
    <property type="entry name" value="Dicer_dimerisation"/>
</dbReference>
<dbReference type="GO" id="GO:0070578">
    <property type="term" value="C:RISC-loading complex"/>
    <property type="evidence" value="ECO:0007669"/>
    <property type="project" value="TreeGrafter"/>
</dbReference>
<evidence type="ECO:0000313" key="22">
    <source>
        <dbReference type="EMBL" id="CAD7089591.1"/>
    </source>
</evidence>
<keyword evidence="9" id="KW-0347">Helicase</keyword>
<dbReference type="PROSITE" id="PS51327">
    <property type="entry name" value="DICER_DSRBF"/>
    <property type="match status" value="1"/>
</dbReference>
<accession>A0A7R8UZZ4</accession>
<dbReference type="InterPro" id="IPR011545">
    <property type="entry name" value="DEAD/DEAH_box_helicase_dom"/>
</dbReference>
<reference evidence="22 23" key="1">
    <citation type="submission" date="2020-11" db="EMBL/GenBank/DDBJ databases">
        <authorList>
            <person name="Wallbank WR R."/>
            <person name="Pardo Diaz C."/>
            <person name="Kozak K."/>
            <person name="Martin S."/>
            <person name="Jiggins C."/>
            <person name="Moest M."/>
            <person name="Warren A I."/>
            <person name="Generalovic N T."/>
            <person name="Byers J.R.P. K."/>
            <person name="Montejo-Kovacevich G."/>
            <person name="Yen C E."/>
        </authorList>
    </citation>
    <scope>NUCLEOTIDE SEQUENCE [LARGE SCALE GENOMIC DNA]</scope>
</reference>
<feature type="domain" description="DRBM" evidence="16">
    <location>
        <begin position="1597"/>
        <end position="1619"/>
    </location>
</feature>
<evidence type="ECO:0000256" key="12">
    <source>
        <dbReference type="ARBA" id="ARBA00022884"/>
    </source>
</evidence>
<dbReference type="PANTHER" id="PTHR14950">
    <property type="entry name" value="DICER-RELATED"/>
    <property type="match status" value="1"/>
</dbReference>
<evidence type="ECO:0000256" key="10">
    <source>
        <dbReference type="ARBA" id="ARBA00022840"/>
    </source>
</evidence>
<dbReference type="Gene3D" id="3.30.160.20">
    <property type="match status" value="1"/>
</dbReference>
<dbReference type="GO" id="GO:0003723">
    <property type="term" value="F:RNA binding"/>
    <property type="evidence" value="ECO:0007669"/>
    <property type="project" value="UniProtKB-UniRule"/>
</dbReference>
<evidence type="ECO:0000256" key="8">
    <source>
        <dbReference type="ARBA" id="ARBA00022801"/>
    </source>
</evidence>
<dbReference type="Pfam" id="PF00271">
    <property type="entry name" value="Helicase_C"/>
    <property type="match status" value="1"/>
</dbReference>
<dbReference type="OrthoDB" id="416741at2759"/>
<comment type="cofactor">
    <cofactor evidence="2">
        <name>Mg(2+)</name>
        <dbReference type="ChEBI" id="CHEBI:18420"/>
    </cofactor>
</comment>
<evidence type="ECO:0000259" key="18">
    <source>
        <dbReference type="PROSITE" id="PS50821"/>
    </source>
</evidence>
<keyword evidence="4" id="KW-0479">Metal-binding</keyword>
<dbReference type="Gene3D" id="1.10.1520.10">
    <property type="entry name" value="Ribonuclease III domain"/>
    <property type="match status" value="2"/>
</dbReference>
<evidence type="ECO:0000259" key="19">
    <source>
        <dbReference type="PROSITE" id="PS51192"/>
    </source>
</evidence>
<dbReference type="PANTHER" id="PTHR14950:SF36">
    <property type="entry name" value="ENDORIBONUCLEASE DCR-2"/>
    <property type="match status" value="1"/>
</dbReference>